<proteinExistence type="predicted"/>
<evidence type="ECO:0000313" key="5">
    <source>
        <dbReference type="EMBL" id="KAB2657537.1"/>
    </source>
</evidence>
<accession>A0A7V7VUZ3</accession>
<dbReference type="InterPro" id="IPR029063">
    <property type="entry name" value="SAM-dependent_MTases_sf"/>
</dbReference>
<dbReference type="PANTHER" id="PTHR22916:SF51">
    <property type="entry name" value="GLYCOSYLTRANSFERASE EPSH-RELATED"/>
    <property type="match status" value="1"/>
</dbReference>
<dbReference type="SUPFAM" id="SSF53448">
    <property type="entry name" value="Nucleotide-diphospho-sugar transferases"/>
    <property type="match status" value="1"/>
</dbReference>
<dbReference type="AlphaFoldDB" id="A0A7V7VUZ3"/>
<organism evidence="5 6">
    <name type="scientific">Brucella tritici</name>
    <dbReference type="NCBI Taxonomy" id="94626"/>
    <lineage>
        <taxon>Bacteria</taxon>
        <taxon>Pseudomonadati</taxon>
        <taxon>Pseudomonadota</taxon>
        <taxon>Alphaproteobacteria</taxon>
        <taxon>Hyphomicrobiales</taxon>
        <taxon>Brucellaceae</taxon>
        <taxon>Brucella/Ochrobactrum group</taxon>
        <taxon>Brucella</taxon>
    </lineage>
</organism>
<protein>
    <submittedName>
        <fullName evidence="5">Glycosyltransferase</fullName>
    </submittedName>
</protein>
<dbReference type="Gene3D" id="3.90.550.10">
    <property type="entry name" value="Spore Coat Polysaccharide Biosynthesis Protein SpsA, Chain A"/>
    <property type="match status" value="1"/>
</dbReference>
<dbReference type="SUPFAM" id="SSF53756">
    <property type="entry name" value="UDP-Glycosyltransferase/glycogen phosphorylase"/>
    <property type="match status" value="1"/>
</dbReference>
<dbReference type="SUPFAM" id="SSF53335">
    <property type="entry name" value="S-adenosyl-L-methionine-dependent methyltransferases"/>
    <property type="match status" value="1"/>
</dbReference>
<feature type="domain" description="Methyltransferase" evidence="4">
    <location>
        <begin position="50"/>
        <end position="147"/>
    </location>
</feature>
<dbReference type="RefSeq" id="WP_151646387.1">
    <property type="nucleotide sequence ID" value="NZ_WBVY01000003.1"/>
</dbReference>
<reference evidence="5 6" key="1">
    <citation type="submission" date="2019-09" db="EMBL/GenBank/DDBJ databases">
        <title>Taxonomic organization of the family Brucellaceae based on a phylogenomic approach.</title>
        <authorList>
            <person name="Leclercq S."/>
            <person name="Cloeckaert A."/>
            <person name="Zygmunt M.S."/>
        </authorList>
    </citation>
    <scope>NUCLEOTIDE SEQUENCE [LARGE SCALE GENOMIC DNA]</scope>
    <source>
        <strain evidence="5 6">TA93</strain>
    </source>
</reference>
<dbReference type="InterPro" id="IPR001173">
    <property type="entry name" value="Glyco_trans_2-like"/>
</dbReference>
<dbReference type="Pfam" id="PF13847">
    <property type="entry name" value="Methyltransf_31"/>
    <property type="match status" value="1"/>
</dbReference>
<evidence type="ECO:0000259" key="4">
    <source>
        <dbReference type="Pfam" id="PF13847"/>
    </source>
</evidence>
<dbReference type="GO" id="GO:0016758">
    <property type="term" value="F:hexosyltransferase activity"/>
    <property type="evidence" value="ECO:0007669"/>
    <property type="project" value="UniProtKB-ARBA"/>
</dbReference>
<evidence type="ECO:0000256" key="2">
    <source>
        <dbReference type="ARBA" id="ARBA00022679"/>
    </source>
</evidence>
<gene>
    <name evidence="5" type="ORF">F9K94_14390</name>
</gene>
<dbReference type="EMBL" id="WBVY01000003">
    <property type="protein sequence ID" value="KAB2657537.1"/>
    <property type="molecule type" value="Genomic_DNA"/>
</dbReference>
<dbReference type="InterPro" id="IPR029044">
    <property type="entry name" value="Nucleotide-diphossugar_trans"/>
</dbReference>
<keyword evidence="2 5" id="KW-0808">Transferase</keyword>
<dbReference type="Gene3D" id="3.40.50.2000">
    <property type="entry name" value="Glycogen Phosphorylase B"/>
    <property type="match status" value="1"/>
</dbReference>
<keyword evidence="1" id="KW-0328">Glycosyltransferase</keyword>
<dbReference type="CDD" id="cd00761">
    <property type="entry name" value="Glyco_tranf_GTA_type"/>
    <property type="match status" value="1"/>
</dbReference>
<dbReference type="CDD" id="cd02440">
    <property type="entry name" value="AdoMet_MTases"/>
    <property type="match status" value="1"/>
</dbReference>
<dbReference type="Proteomes" id="UP000460650">
    <property type="component" value="Unassembled WGS sequence"/>
</dbReference>
<dbReference type="InterPro" id="IPR025714">
    <property type="entry name" value="Methyltranfer_dom"/>
</dbReference>
<dbReference type="Gene3D" id="3.40.50.150">
    <property type="entry name" value="Vaccinia Virus protein VP39"/>
    <property type="match status" value="1"/>
</dbReference>
<sequence>MKEFDVNSKEYWDQRFLDNWDEKLGHEQSRYFAEIALECMPKWLQHEARSKQLTVCDWGCAEGDGTEILARMFPSQLLTGVDFSSEAIKVAKERYSHIRFLVEDWVGGEAPEKAFDIVFSSNTLEHFHEPYNVLQRLFKVARKCVIIQIPFREFVRHEEHHYTFQASNLEFAPGNGFVLAHSQVIDSEKRAVSYWPGLQIFLVYAQQEFIEDVKPTLADISIFDERWLELDEKKSRISSLEVEIQDGLTREADLSASLLKLKRDALQMSKTSATRAIEQQRLSEQMERYKYELHQAWHELNQIKSSRGWRYASKLHAARSRWLPDNSRLLNAVKKIYRSGTFLSQSLAYADARKVKRFVGHVRQDGITAAVERTKSYLRRASAFEVVQNEQELLDLRSDTRFSELLRDLRGRDFQGVFIMGSCCMGWHEVFKQRHHHIADYLMERGYLVICAMNSSYDNDYTDSIKRDADKENLFLVNFDNRNMWAAIISLLAVEARAPLFYHLVGTEPGTTLDDIERLKSLGYLFVYDFLDEISKEINPALSDFCLLRHEYILRDEEILLLTSADNLYNKATVYRSKNVICAPNGVRLEDWILEENPPIPDEMKSILAEEKPIIGYYGSFAVWMNYDFIKALSNARPDVIIVMIGYDYDWGKGAFAQSRISELPNVRILPAQKYQNLKYFSRFFEVGLVPFREYELTKSVSPVKMFEYMAQGIPVVASGMQECRKYKSCLNAETAEEFVACVNKALILRGDEEYMAQLRADAESNTWSARGGVIEAAMMDRNPRHSDKLLSIVIPTYNMEALLPRCLDSMLPPSQLDRLEIIIVNDGSKDRSLEIAREYERLYPNTVTVVDKENGGHGSCINTGIAIASGRYFKIVDADDWLDPLDLVRHMVFLENHDADMVVTNYVRTYDNGDGSVVSYSDRLNESEYSADKFYRALMRDTTSTSYMHMHAITYKTDILKRYDVRITEKSFYVDQEYISFPQKYVKNVFYDNGILYRYYIGRPGQSVDPAIVRKREPDNRRVLSNIIKLYEELPDSEIRKEYILNIAFHHSWFYLDHSDDHGFRVELMTWWKREDRRFFTELNNYFRVI</sequence>
<feature type="domain" description="Glycosyltransferase 2-like" evidence="3">
    <location>
        <begin position="792"/>
        <end position="963"/>
    </location>
</feature>
<name>A0A7V7VUZ3_9HYPH</name>
<evidence type="ECO:0000259" key="3">
    <source>
        <dbReference type="Pfam" id="PF00535"/>
    </source>
</evidence>
<dbReference type="Pfam" id="PF00535">
    <property type="entry name" value="Glycos_transf_2"/>
    <property type="match status" value="1"/>
</dbReference>
<comment type="caution">
    <text evidence="5">The sequence shown here is derived from an EMBL/GenBank/DDBJ whole genome shotgun (WGS) entry which is preliminary data.</text>
</comment>
<dbReference type="PANTHER" id="PTHR22916">
    <property type="entry name" value="GLYCOSYLTRANSFERASE"/>
    <property type="match status" value="1"/>
</dbReference>
<evidence type="ECO:0000313" key="6">
    <source>
        <dbReference type="Proteomes" id="UP000460650"/>
    </source>
</evidence>
<evidence type="ECO:0000256" key="1">
    <source>
        <dbReference type="ARBA" id="ARBA00022676"/>
    </source>
</evidence>